<feature type="compositionally biased region" description="Basic and acidic residues" evidence="1">
    <location>
        <begin position="116"/>
        <end position="130"/>
    </location>
</feature>
<feature type="region of interest" description="Disordered" evidence="1">
    <location>
        <begin position="478"/>
        <end position="509"/>
    </location>
</feature>
<dbReference type="AlphaFoldDB" id="A0A3P3ZCI0"/>
<dbReference type="EMBL" id="LS997629">
    <property type="protein sequence ID" value="SYZ67917.1"/>
    <property type="molecule type" value="Genomic_DNA"/>
</dbReference>
<feature type="compositionally biased region" description="Basic and acidic residues" evidence="1">
    <location>
        <begin position="327"/>
        <end position="343"/>
    </location>
</feature>
<dbReference type="Proteomes" id="UP000319462">
    <property type="component" value="Chromosome 30"/>
</dbReference>
<evidence type="ECO:0000313" key="3">
    <source>
        <dbReference type="Proteomes" id="UP000319462"/>
    </source>
</evidence>
<feature type="region of interest" description="Disordered" evidence="1">
    <location>
        <begin position="1"/>
        <end position="51"/>
    </location>
</feature>
<accession>A0A3P3ZCI0</accession>
<proteinExistence type="predicted"/>
<feature type="region of interest" description="Disordered" evidence="1">
    <location>
        <begin position="327"/>
        <end position="353"/>
    </location>
</feature>
<organism evidence="2 3">
    <name type="scientific">Leishmania braziliensis MHOM/BR/75/M2904</name>
    <dbReference type="NCBI Taxonomy" id="420245"/>
    <lineage>
        <taxon>Eukaryota</taxon>
        <taxon>Discoba</taxon>
        <taxon>Euglenozoa</taxon>
        <taxon>Kinetoplastea</taxon>
        <taxon>Metakinetoplastina</taxon>
        <taxon>Trypanosomatida</taxon>
        <taxon>Trypanosomatidae</taxon>
        <taxon>Leishmaniinae</taxon>
        <taxon>Leishmania</taxon>
        <taxon>Leishmania braziliensis species complex</taxon>
    </lineage>
</organism>
<name>A0A3P3ZCI0_LEIBR</name>
<feature type="compositionally biased region" description="Polar residues" evidence="1">
    <location>
        <begin position="35"/>
        <end position="49"/>
    </location>
</feature>
<gene>
    <name evidence="2" type="ORF">LBRM2904_30.1030</name>
</gene>
<evidence type="ECO:0000256" key="1">
    <source>
        <dbReference type="SAM" id="MobiDB-lite"/>
    </source>
</evidence>
<sequence>MERRHAKDVGGEGHGGHRQPSRSGRKRRHEEDENNSNTSPSFPSHLGSQRTRERAELLIACKCDRLYSRGSSSSGNHRCGHCCHGEGHEGRADVGDDAKYRCRSEDNRDGVWQQQRDTRDNISDGADNAHRPCGALLNSSAPSPQAPMTAPLATSAADIPTASLACSVPPGATRADSRKRFPEALAESPQGPVPRVEAVDERKQLIRTRLYPTPLRVPASESAEWRCEALGASLTAPGVAFTDSVLGETFLNSLPSPCPLPRPPTPAFLPVAGALPPPSLSIAKTVPFSLEEHLTWLYAPASPTESRSSATVPPGMVAASCGLARAERVRASRSERERKHESSRSTVSATVTQHSDLPIAPADVQEKAAPALMQDQGAASTATTLIPPNPLAPQHGEISYESSFSVVTSWDALMVAPPLLRTTPRMPSLLAHDVAGVGTTAARFGRLATPVHVCMSDDATRIPFNGSQGESLIGTSPAMETNEASQGGEARAGAEQQKPVFPSSHCAPSPAAVPPRVNCDGHEWSREDLLRQVEEDGVRTFVKHFTNGLVFVDPPWFICPVLLDNCEHPYYMTWLDELEVGSVEEAVAEAKAKLLTDA</sequence>
<feature type="compositionally biased region" description="Basic and acidic residues" evidence="1">
    <location>
        <begin position="1"/>
        <end position="15"/>
    </location>
</feature>
<feature type="region of interest" description="Disordered" evidence="1">
    <location>
        <begin position="111"/>
        <end position="151"/>
    </location>
</feature>
<feature type="compositionally biased region" description="Basic residues" evidence="1">
    <location>
        <begin position="16"/>
        <end position="28"/>
    </location>
</feature>
<protein>
    <submittedName>
        <fullName evidence="2">Hypothetical_protein</fullName>
    </submittedName>
</protein>
<reference evidence="2 3" key="1">
    <citation type="submission" date="2018-09" db="EMBL/GenBank/DDBJ databases">
        <authorList>
            <person name="Peiro R."/>
            <person name="Begona"/>
            <person name="Cbmso G."/>
            <person name="Lopez M."/>
            <person name="Gonzalez S."/>
        </authorList>
    </citation>
    <scope>NUCLEOTIDE SEQUENCE [LARGE SCALE GENOMIC DNA]</scope>
</reference>
<evidence type="ECO:0000313" key="2">
    <source>
        <dbReference type="EMBL" id="SYZ67917.1"/>
    </source>
</evidence>